<proteinExistence type="inferred from homology"/>
<evidence type="ECO:0000313" key="3">
    <source>
        <dbReference type="Proteomes" id="UP000325289"/>
    </source>
</evidence>
<protein>
    <recommendedName>
        <fullName evidence="1">UPF0386 protein SAMN04515678_101291</fullName>
    </recommendedName>
</protein>
<dbReference type="HAMAP" id="MF_00827">
    <property type="entry name" value="UPF0386"/>
    <property type="match status" value="1"/>
</dbReference>
<dbReference type="EMBL" id="FOMS01000001">
    <property type="protein sequence ID" value="SFD48885.1"/>
    <property type="molecule type" value="Genomic_DNA"/>
</dbReference>
<dbReference type="OrthoDB" id="7204880at2"/>
<keyword evidence="3" id="KW-1185">Reference proteome</keyword>
<organism evidence="2 3">
    <name type="scientific">Roseivivax sediminis</name>
    <dbReference type="NCBI Taxonomy" id="936889"/>
    <lineage>
        <taxon>Bacteria</taxon>
        <taxon>Pseudomonadati</taxon>
        <taxon>Pseudomonadota</taxon>
        <taxon>Alphaproteobacteria</taxon>
        <taxon>Rhodobacterales</taxon>
        <taxon>Roseobacteraceae</taxon>
        <taxon>Roseivivax</taxon>
    </lineage>
</organism>
<dbReference type="NCBIfam" id="NF010240">
    <property type="entry name" value="PRK13687.1"/>
    <property type="match status" value="1"/>
</dbReference>
<name>A0A1I1SQZ4_9RHOB</name>
<accession>A0A1I1SQZ4</accession>
<evidence type="ECO:0000256" key="1">
    <source>
        <dbReference type="HAMAP-Rule" id="MF_00827"/>
    </source>
</evidence>
<dbReference type="AlphaFoldDB" id="A0A1I1SQZ4"/>
<gene>
    <name evidence="2" type="ORF">SAMN04515678_101291</name>
</gene>
<dbReference type="Proteomes" id="UP000325289">
    <property type="component" value="Unassembled WGS sequence"/>
</dbReference>
<dbReference type="InterPro" id="IPR018654">
    <property type="entry name" value="YjhX_toxin"/>
</dbReference>
<comment type="similarity">
    <text evidence="1">Belongs to the UPF0386 family.</text>
</comment>
<reference evidence="2 3" key="1">
    <citation type="submission" date="2016-10" db="EMBL/GenBank/DDBJ databases">
        <authorList>
            <person name="Varghese N."/>
            <person name="Submissions S."/>
        </authorList>
    </citation>
    <scope>NUCLEOTIDE SEQUENCE [LARGE SCALE GENOMIC DNA]</scope>
    <source>
        <strain evidence="3">YIM D21,KCTC 23444,ACCC 10710</strain>
    </source>
</reference>
<evidence type="ECO:0000313" key="2">
    <source>
        <dbReference type="EMBL" id="SFD48885.1"/>
    </source>
</evidence>
<dbReference type="Pfam" id="PF09857">
    <property type="entry name" value="YjhX_toxin"/>
    <property type="match status" value="1"/>
</dbReference>
<sequence>MNISKREQRVLHVLAQGGAIRHERGETAKITDVTCITRDGAILSDCDLALFQRLKRRGLIVSGGGRPYRISRKGRCAVRAELDNR</sequence>
<dbReference type="RefSeq" id="WP_149754097.1">
    <property type="nucleotide sequence ID" value="NZ_FOMS01000001.1"/>
</dbReference>